<evidence type="ECO:0000256" key="1">
    <source>
        <dbReference type="SAM" id="MobiDB-lite"/>
    </source>
</evidence>
<dbReference type="EMBL" id="BNCO01000039">
    <property type="protein sequence ID" value="GIL60352.1"/>
    <property type="molecule type" value="Genomic_DNA"/>
</dbReference>
<feature type="region of interest" description="Disordered" evidence="1">
    <location>
        <begin position="267"/>
        <end position="303"/>
    </location>
</feature>
<evidence type="ECO:0000313" key="2">
    <source>
        <dbReference type="EMBL" id="GIL60352.1"/>
    </source>
</evidence>
<dbReference type="Proteomes" id="UP000747399">
    <property type="component" value="Unassembled WGS sequence"/>
</dbReference>
<feature type="compositionally biased region" description="Low complexity" evidence="1">
    <location>
        <begin position="181"/>
        <end position="206"/>
    </location>
</feature>
<feature type="region of interest" description="Disordered" evidence="1">
    <location>
        <begin position="171"/>
        <end position="206"/>
    </location>
</feature>
<gene>
    <name evidence="2" type="ORF">Vafri_14969</name>
</gene>
<protein>
    <submittedName>
        <fullName evidence="2">Uncharacterized protein</fullName>
    </submittedName>
</protein>
<feature type="compositionally biased region" description="Polar residues" evidence="1">
    <location>
        <begin position="679"/>
        <end position="692"/>
    </location>
</feature>
<feature type="compositionally biased region" description="Basic residues" evidence="1">
    <location>
        <begin position="666"/>
        <end position="678"/>
    </location>
</feature>
<sequence length="701" mass="71931">MEQELDADAPNDSKSGVSQDLNVPITHLLRTSCSMKPRPPSGSPEDIKRKVARPPKVLPRLLRQAPVGLSANLKGFRESETGGNYGEAADAGYGISPTAKRTTIPGQASPHLTSEQQALIFRCKPKPPRPSISDSDASLPAAASPTAMPPKCQEGLCSVYSVTRTSSCHLSDGMRTLGPELPQSPQLRQQLSIQQQQQQQPSTLQRQSLVLPRQPSMLQQQQLMLQRQTQGSPHLIRQGQALIPSGALIHLVESDGSSDTQYGCSKASAGSYDVRSLPSRSTTPTGRSMSIFHSRRRSQGWVGGPPATVGMGSGGSGNTFINATSGLTTASAEASAATTVAGSSVDVGSGVSAPITGTVSPAAYILGGGSGSSLPGGSSIRSPLASPLSAPSLHGTQRLSICRSAFVQSPCVLAPVAPDSPKAAPAPVSPGTPSPQPQHSPSLNHHMQHATVISANISTQHGELAGSYGGGGRARSPSRRLLGPVGFSGRGAGAGGSGALSGIAAAQILERSGGGSSPLPKLFSSFTSGHSFSGQIPPVTGIWPQNAAASGGNEIGPEDGELIVTRRSCSAIAAVMGGGFSARGAPDSSESSGRASTVLSNGNENDCEYRQGGAFKAAAVQPGQGAGADAHGDEGSRQSVNIGELLKEYEYEGPLSAAARQLAALHRAHEKSKARRSLTKGQPSERQGSGSRWRSARTGRG</sequence>
<reference evidence="2" key="1">
    <citation type="journal article" date="2021" name="Proc. Natl. Acad. Sci. U.S.A.">
        <title>Three genomes in the algal genus Volvox reveal the fate of a haploid sex-determining region after a transition to homothallism.</title>
        <authorList>
            <person name="Yamamoto K."/>
            <person name="Hamaji T."/>
            <person name="Kawai-Toyooka H."/>
            <person name="Matsuzaki R."/>
            <person name="Takahashi F."/>
            <person name="Nishimura Y."/>
            <person name="Kawachi M."/>
            <person name="Noguchi H."/>
            <person name="Minakuchi Y."/>
            <person name="Umen J.G."/>
            <person name="Toyoda A."/>
            <person name="Nozaki H."/>
        </authorList>
    </citation>
    <scope>NUCLEOTIDE SEQUENCE</scope>
    <source>
        <strain evidence="2">NIES-3780</strain>
    </source>
</reference>
<comment type="caution">
    <text evidence="2">The sequence shown here is derived from an EMBL/GenBank/DDBJ whole genome shotgun (WGS) entry which is preliminary data.</text>
</comment>
<feature type="compositionally biased region" description="Polar residues" evidence="1">
    <location>
        <begin position="278"/>
        <end position="288"/>
    </location>
</feature>
<organism evidence="2 3">
    <name type="scientific">Volvox africanus</name>
    <dbReference type="NCBI Taxonomy" id="51714"/>
    <lineage>
        <taxon>Eukaryota</taxon>
        <taxon>Viridiplantae</taxon>
        <taxon>Chlorophyta</taxon>
        <taxon>core chlorophytes</taxon>
        <taxon>Chlorophyceae</taxon>
        <taxon>CS clade</taxon>
        <taxon>Chlamydomonadales</taxon>
        <taxon>Volvocaceae</taxon>
        <taxon>Volvox</taxon>
    </lineage>
</organism>
<feature type="region of interest" description="Disordered" evidence="1">
    <location>
        <begin position="418"/>
        <end position="443"/>
    </location>
</feature>
<feature type="compositionally biased region" description="Pro residues" evidence="1">
    <location>
        <begin position="427"/>
        <end position="438"/>
    </location>
</feature>
<feature type="region of interest" description="Disordered" evidence="1">
    <location>
        <begin position="124"/>
        <end position="150"/>
    </location>
</feature>
<feature type="region of interest" description="Disordered" evidence="1">
    <location>
        <begin position="1"/>
        <end position="54"/>
    </location>
</feature>
<evidence type="ECO:0000313" key="3">
    <source>
        <dbReference type="Proteomes" id="UP000747399"/>
    </source>
</evidence>
<feature type="compositionally biased region" description="Low complexity" evidence="1">
    <location>
        <begin position="131"/>
        <end position="150"/>
    </location>
</feature>
<proteinExistence type="predicted"/>
<dbReference type="AlphaFoldDB" id="A0A8J4BFX4"/>
<feature type="compositionally biased region" description="Polar residues" evidence="1">
    <location>
        <begin position="12"/>
        <end position="21"/>
    </location>
</feature>
<feature type="region of interest" description="Disordered" evidence="1">
    <location>
        <begin position="663"/>
        <end position="701"/>
    </location>
</feature>
<feature type="compositionally biased region" description="Polar residues" evidence="1">
    <location>
        <begin position="588"/>
        <end position="604"/>
    </location>
</feature>
<feature type="region of interest" description="Disordered" evidence="1">
    <location>
        <begin position="581"/>
        <end position="605"/>
    </location>
</feature>
<keyword evidence="3" id="KW-1185">Reference proteome</keyword>
<name>A0A8J4BFX4_9CHLO</name>
<accession>A0A8J4BFX4</accession>